<comment type="caution">
    <text evidence="1">The sequence shown here is derived from an EMBL/GenBank/DDBJ whole genome shotgun (WGS) entry which is preliminary data.</text>
</comment>
<evidence type="ECO:0000313" key="2">
    <source>
        <dbReference type="Proteomes" id="UP001054252"/>
    </source>
</evidence>
<name>A0AAV5M192_9ROSI</name>
<gene>
    <name evidence="1" type="ORF">SLEP1_g50049</name>
</gene>
<organism evidence="1 2">
    <name type="scientific">Rubroshorea leprosula</name>
    <dbReference type="NCBI Taxonomy" id="152421"/>
    <lineage>
        <taxon>Eukaryota</taxon>
        <taxon>Viridiplantae</taxon>
        <taxon>Streptophyta</taxon>
        <taxon>Embryophyta</taxon>
        <taxon>Tracheophyta</taxon>
        <taxon>Spermatophyta</taxon>
        <taxon>Magnoliopsida</taxon>
        <taxon>eudicotyledons</taxon>
        <taxon>Gunneridae</taxon>
        <taxon>Pentapetalae</taxon>
        <taxon>rosids</taxon>
        <taxon>malvids</taxon>
        <taxon>Malvales</taxon>
        <taxon>Dipterocarpaceae</taxon>
        <taxon>Rubroshorea</taxon>
    </lineage>
</organism>
<protein>
    <submittedName>
        <fullName evidence="1">Uncharacterized protein</fullName>
    </submittedName>
</protein>
<dbReference type="EMBL" id="BPVZ01000160">
    <property type="protein sequence ID" value="GKV42671.1"/>
    <property type="molecule type" value="Genomic_DNA"/>
</dbReference>
<keyword evidence="2" id="KW-1185">Reference proteome</keyword>
<dbReference type="AlphaFoldDB" id="A0AAV5M192"/>
<evidence type="ECO:0000313" key="1">
    <source>
        <dbReference type="EMBL" id="GKV42671.1"/>
    </source>
</evidence>
<dbReference type="Proteomes" id="UP001054252">
    <property type="component" value="Unassembled WGS sequence"/>
</dbReference>
<accession>A0AAV5M192</accession>
<proteinExistence type="predicted"/>
<sequence>MGLVKGVGNCQKDPKNMKRNATPLEPLACVFVSLWMDNLCYIHLQKLQSDRVHLLQLITKNSNVKA</sequence>
<reference evidence="1 2" key="1">
    <citation type="journal article" date="2021" name="Commun. Biol.">
        <title>The genome of Shorea leprosula (Dipterocarpaceae) highlights the ecological relevance of drought in aseasonal tropical rainforests.</title>
        <authorList>
            <person name="Ng K.K.S."/>
            <person name="Kobayashi M.J."/>
            <person name="Fawcett J.A."/>
            <person name="Hatakeyama M."/>
            <person name="Paape T."/>
            <person name="Ng C.H."/>
            <person name="Ang C.C."/>
            <person name="Tnah L.H."/>
            <person name="Lee C.T."/>
            <person name="Nishiyama T."/>
            <person name="Sese J."/>
            <person name="O'Brien M.J."/>
            <person name="Copetti D."/>
            <person name="Mohd Noor M.I."/>
            <person name="Ong R.C."/>
            <person name="Putra M."/>
            <person name="Sireger I.Z."/>
            <person name="Indrioko S."/>
            <person name="Kosugi Y."/>
            <person name="Izuno A."/>
            <person name="Isagi Y."/>
            <person name="Lee S.L."/>
            <person name="Shimizu K.K."/>
        </authorList>
    </citation>
    <scope>NUCLEOTIDE SEQUENCE [LARGE SCALE GENOMIC DNA]</scope>
    <source>
        <strain evidence="1">214</strain>
    </source>
</reference>